<dbReference type="InterPro" id="IPR025736">
    <property type="entry name" value="PucR_C-HTH_dom"/>
</dbReference>
<organism evidence="3 4">
    <name type="scientific">Solirubrobacter ginsenosidimutans</name>
    <dbReference type="NCBI Taxonomy" id="490573"/>
    <lineage>
        <taxon>Bacteria</taxon>
        <taxon>Bacillati</taxon>
        <taxon>Actinomycetota</taxon>
        <taxon>Thermoleophilia</taxon>
        <taxon>Solirubrobacterales</taxon>
        <taxon>Solirubrobacteraceae</taxon>
        <taxon>Solirubrobacter</taxon>
    </lineage>
</organism>
<dbReference type="PANTHER" id="PTHR33744">
    <property type="entry name" value="CARBOHYDRATE DIACID REGULATOR"/>
    <property type="match status" value="1"/>
</dbReference>
<reference evidence="3" key="1">
    <citation type="submission" date="2022-10" db="EMBL/GenBank/DDBJ databases">
        <title>The WGS of Solirubrobacter ginsenosidimutans DSM 21036.</title>
        <authorList>
            <person name="Jiang Z."/>
        </authorList>
    </citation>
    <scope>NUCLEOTIDE SEQUENCE</scope>
    <source>
        <strain evidence="3">DSM 21036</strain>
    </source>
</reference>
<sequence>MAAHATLPPEEADALRRTLPGLADDIVAAIAREVPDYARPMEGRFGETVRFGTQIALNRFVDILLGEAREAANARHTYQRLGAGEYRQGRSLDALLAAYRVGARLAWRRFVDVGTQSGFPADALYDLGEAMFAYIDEISAESAAGFAEAQSEAAGETQRRRRRLLRLLVQEPAADAEAVRTAVTAAGWALPRVLAAVVAAEADQPEGLAAAHGAEGPSEELLDGIAARLARRLGPGAVGAAVGGLAVVMMPDPDGPGRRKALEAALGGELAALGPAVTWPEAASSLRRAEAAFRLATQGHLDVQGSTSPSAQVRGRLIVADEHLPALLLAAAPGIAADLARSRLSPLDGLADGPRERLIVTLRAYLDRPGQVQAIAAALDVHPQTVRYRLKQLRELFGDRLEDPDARFELSLALRAAEGLRY</sequence>
<protein>
    <submittedName>
        <fullName evidence="3">Helix-turn-helix domain-containing protein</fullName>
    </submittedName>
</protein>
<gene>
    <name evidence="3" type="ORF">OM076_23235</name>
</gene>
<dbReference type="AlphaFoldDB" id="A0A9X3MXZ8"/>
<feature type="domain" description="PucR C-terminal helix-turn-helix" evidence="1">
    <location>
        <begin position="358"/>
        <end position="416"/>
    </location>
</feature>
<dbReference type="InterPro" id="IPR058663">
    <property type="entry name" value="PucR-like_N"/>
</dbReference>
<evidence type="ECO:0000313" key="3">
    <source>
        <dbReference type="EMBL" id="MDA0163207.1"/>
    </source>
</evidence>
<dbReference type="Gene3D" id="1.10.10.2840">
    <property type="entry name" value="PucR C-terminal helix-turn-helix domain"/>
    <property type="match status" value="1"/>
</dbReference>
<comment type="caution">
    <text evidence="3">The sequence shown here is derived from an EMBL/GenBank/DDBJ whole genome shotgun (WGS) entry which is preliminary data.</text>
</comment>
<accession>A0A9X3MXZ8</accession>
<evidence type="ECO:0000313" key="4">
    <source>
        <dbReference type="Proteomes" id="UP001149140"/>
    </source>
</evidence>
<dbReference type="Pfam" id="PF25906">
    <property type="entry name" value="PucR-like_N"/>
    <property type="match status" value="1"/>
</dbReference>
<dbReference type="InterPro" id="IPR042070">
    <property type="entry name" value="PucR_C-HTH_sf"/>
</dbReference>
<proteinExistence type="predicted"/>
<name>A0A9X3MXZ8_9ACTN</name>
<evidence type="ECO:0000259" key="1">
    <source>
        <dbReference type="Pfam" id="PF13556"/>
    </source>
</evidence>
<dbReference type="InterPro" id="IPR051448">
    <property type="entry name" value="CdaR-like_regulators"/>
</dbReference>
<keyword evidence="4" id="KW-1185">Reference proteome</keyword>
<dbReference type="Proteomes" id="UP001149140">
    <property type="component" value="Unassembled WGS sequence"/>
</dbReference>
<dbReference type="PANTHER" id="PTHR33744:SF1">
    <property type="entry name" value="DNA-BINDING TRANSCRIPTIONAL ACTIVATOR ADER"/>
    <property type="match status" value="1"/>
</dbReference>
<dbReference type="RefSeq" id="WP_270042449.1">
    <property type="nucleotide sequence ID" value="NZ_JAPDOD010000023.1"/>
</dbReference>
<dbReference type="EMBL" id="JAPDOD010000023">
    <property type="protein sequence ID" value="MDA0163207.1"/>
    <property type="molecule type" value="Genomic_DNA"/>
</dbReference>
<evidence type="ECO:0000259" key="2">
    <source>
        <dbReference type="Pfam" id="PF25906"/>
    </source>
</evidence>
<feature type="domain" description="PucR-like N-terminal" evidence="2">
    <location>
        <begin position="5"/>
        <end position="169"/>
    </location>
</feature>
<dbReference type="Pfam" id="PF13556">
    <property type="entry name" value="HTH_30"/>
    <property type="match status" value="1"/>
</dbReference>